<accession>A0A2J7TL43</accession>
<keyword evidence="5" id="KW-0732">Signal</keyword>
<reference evidence="7 8" key="1">
    <citation type="submission" date="2017-10" db="EMBL/GenBank/DDBJ databases">
        <title>Genome announcement of Methylocella silvestris TVC from permafrost.</title>
        <authorList>
            <person name="Wang J."/>
            <person name="Geng K."/>
            <person name="Ul-Haque F."/>
            <person name="Crombie A.T."/>
            <person name="Street L.E."/>
            <person name="Wookey P.A."/>
            <person name="Murrell J.C."/>
            <person name="Pratscher J."/>
        </authorList>
    </citation>
    <scope>NUCLEOTIDE SEQUENCE [LARGE SCALE GENOMIC DNA]</scope>
    <source>
        <strain evidence="7 8">TVC</strain>
    </source>
</reference>
<dbReference type="NCBIfam" id="TIGR03874">
    <property type="entry name" value="4cys_cytochr"/>
    <property type="match status" value="1"/>
</dbReference>
<evidence type="ECO:0000313" key="7">
    <source>
        <dbReference type="EMBL" id="PNG27488.1"/>
    </source>
</evidence>
<name>A0A2J7TL43_METSI</name>
<dbReference type="AlphaFoldDB" id="A0A2J7TL43"/>
<comment type="caution">
    <text evidence="7">The sequence shown here is derived from an EMBL/GenBank/DDBJ whole genome shotgun (WGS) entry which is preliminary data.</text>
</comment>
<dbReference type="Gene3D" id="1.10.760.10">
    <property type="entry name" value="Cytochrome c-like domain"/>
    <property type="match status" value="1"/>
</dbReference>
<organism evidence="7 8">
    <name type="scientific">Methylocella silvestris</name>
    <dbReference type="NCBI Taxonomy" id="199596"/>
    <lineage>
        <taxon>Bacteria</taxon>
        <taxon>Pseudomonadati</taxon>
        <taxon>Pseudomonadota</taxon>
        <taxon>Alphaproteobacteria</taxon>
        <taxon>Hyphomicrobiales</taxon>
        <taxon>Beijerinckiaceae</taxon>
        <taxon>Methylocella</taxon>
    </lineage>
</organism>
<keyword evidence="2" id="KW-0479">Metal-binding</keyword>
<feature type="signal peptide" evidence="5">
    <location>
        <begin position="1"/>
        <end position="23"/>
    </location>
</feature>
<proteinExistence type="predicted"/>
<sequence>MKLAASLACLAAASLLAAAAARADGAGDPAPVTSTNGEYFDKDGNPTYKIGKDGMVDWYTFIGYRMYGANCLQCHGPDALGSSYAPSLVDSLKSLTTQQVQGTIIGGKRNISASQELVMPSFGENKNVMCYLDPIYVYLRARSDGALNRERPSNHEPKPADWQKTVDGCFG</sequence>
<feature type="domain" description="Cytochrome c" evidence="6">
    <location>
        <begin position="63"/>
        <end position="124"/>
    </location>
</feature>
<keyword evidence="3" id="KW-0408">Iron</keyword>
<feature type="compositionally biased region" description="Basic and acidic residues" evidence="4">
    <location>
        <begin position="148"/>
        <end position="161"/>
    </location>
</feature>
<dbReference type="RefSeq" id="WP_102841794.1">
    <property type="nucleotide sequence ID" value="NZ_PDZR01000001.1"/>
</dbReference>
<evidence type="ECO:0000256" key="3">
    <source>
        <dbReference type="ARBA" id="ARBA00023004"/>
    </source>
</evidence>
<feature type="chain" id="PRO_5014418133" evidence="5">
    <location>
        <begin position="24"/>
        <end position="171"/>
    </location>
</feature>
<dbReference type="InterPro" id="IPR009056">
    <property type="entry name" value="Cyt_c-like_dom"/>
</dbReference>
<dbReference type="InterPro" id="IPR022411">
    <property type="entry name" value="C-typ_cyt_methanol_metab-rel"/>
</dbReference>
<keyword evidence="1" id="KW-0349">Heme</keyword>
<feature type="region of interest" description="Disordered" evidence="4">
    <location>
        <begin position="148"/>
        <end position="171"/>
    </location>
</feature>
<dbReference type="InterPro" id="IPR036909">
    <property type="entry name" value="Cyt_c-like_dom_sf"/>
</dbReference>
<gene>
    <name evidence="7" type="ORF">CR492_00655</name>
</gene>
<dbReference type="GO" id="GO:0020037">
    <property type="term" value="F:heme binding"/>
    <property type="evidence" value="ECO:0007669"/>
    <property type="project" value="InterPro"/>
</dbReference>
<evidence type="ECO:0000256" key="1">
    <source>
        <dbReference type="ARBA" id="ARBA00022617"/>
    </source>
</evidence>
<evidence type="ECO:0000259" key="6">
    <source>
        <dbReference type="Pfam" id="PF13442"/>
    </source>
</evidence>
<evidence type="ECO:0000313" key="8">
    <source>
        <dbReference type="Proteomes" id="UP000236286"/>
    </source>
</evidence>
<dbReference type="EMBL" id="PDZR01000001">
    <property type="protein sequence ID" value="PNG27488.1"/>
    <property type="molecule type" value="Genomic_DNA"/>
</dbReference>
<evidence type="ECO:0000256" key="2">
    <source>
        <dbReference type="ARBA" id="ARBA00022723"/>
    </source>
</evidence>
<dbReference type="GO" id="GO:0009055">
    <property type="term" value="F:electron transfer activity"/>
    <property type="evidence" value="ECO:0007669"/>
    <property type="project" value="InterPro"/>
</dbReference>
<dbReference type="SUPFAM" id="SSF46626">
    <property type="entry name" value="Cytochrome c"/>
    <property type="match status" value="1"/>
</dbReference>
<dbReference type="OrthoDB" id="5770300at2"/>
<dbReference type="Pfam" id="PF13442">
    <property type="entry name" value="Cytochrome_CBB3"/>
    <property type="match status" value="1"/>
</dbReference>
<dbReference type="GO" id="GO:0046872">
    <property type="term" value="F:metal ion binding"/>
    <property type="evidence" value="ECO:0007669"/>
    <property type="project" value="UniProtKB-KW"/>
</dbReference>
<dbReference type="Proteomes" id="UP000236286">
    <property type="component" value="Unassembled WGS sequence"/>
</dbReference>
<evidence type="ECO:0000256" key="5">
    <source>
        <dbReference type="SAM" id="SignalP"/>
    </source>
</evidence>
<evidence type="ECO:0000256" key="4">
    <source>
        <dbReference type="SAM" id="MobiDB-lite"/>
    </source>
</evidence>
<protein>
    <submittedName>
        <fullName evidence="7">C-type cytochrome, methanol metabolism-related</fullName>
    </submittedName>
</protein>